<dbReference type="PANTHER" id="PTHR12126:SF11">
    <property type="entry name" value="NADH DEHYDROGENASE [UBIQUINONE] 1 ALPHA SUBCOMPLEX SUBUNIT 9, MITOCHONDRIAL"/>
    <property type="match status" value="1"/>
</dbReference>
<dbReference type="EMBL" id="NHRY01000008">
    <property type="protein sequence ID" value="PPQ40846.1"/>
    <property type="molecule type" value="Genomic_DNA"/>
</dbReference>
<keyword evidence="3" id="KW-1185">Reference proteome</keyword>
<evidence type="ECO:0000259" key="1">
    <source>
        <dbReference type="Pfam" id="PF13460"/>
    </source>
</evidence>
<dbReference type="Proteomes" id="UP000239724">
    <property type="component" value="Unassembled WGS sequence"/>
</dbReference>
<gene>
    <name evidence="2" type="ORF">CCS01_00165</name>
</gene>
<proteinExistence type="predicted"/>
<dbReference type="PANTHER" id="PTHR12126">
    <property type="entry name" value="NADH-UBIQUINONE OXIDOREDUCTASE 39 KDA SUBUNIT-RELATED"/>
    <property type="match status" value="1"/>
</dbReference>
<organism evidence="2 3">
    <name type="scientific">Rhodopila globiformis</name>
    <name type="common">Rhodopseudomonas globiformis</name>
    <dbReference type="NCBI Taxonomy" id="1071"/>
    <lineage>
        <taxon>Bacteria</taxon>
        <taxon>Pseudomonadati</taxon>
        <taxon>Pseudomonadota</taxon>
        <taxon>Alphaproteobacteria</taxon>
        <taxon>Acetobacterales</taxon>
        <taxon>Acetobacteraceae</taxon>
        <taxon>Rhodopila</taxon>
    </lineage>
</organism>
<dbReference type="InterPro" id="IPR016040">
    <property type="entry name" value="NAD(P)-bd_dom"/>
</dbReference>
<dbReference type="Gene3D" id="3.40.50.720">
    <property type="entry name" value="NAD(P)-binding Rossmann-like Domain"/>
    <property type="match status" value="1"/>
</dbReference>
<evidence type="ECO:0000313" key="2">
    <source>
        <dbReference type="EMBL" id="PPQ40846.1"/>
    </source>
</evidence>
<dbReference type="OrthoDB" id="9811425at2"/>
<dbReference type="InterPro" id="IPR051207">
    <property type="entry name" value="ComplexI_NDUFA9_subunit"/>
</dbReference>
<accession>A0A2S6NPJ5</accession>
<evidence type="ECO:0000313" key="3">
    <source>
        <dbReference type="Proteomes" id="UP000239724"/>
    </source>
</evidence>
<name>A0A2S6NPJ5_RHOGL</name>
<dbReference type="AlphaFoldDB" id="A0A2S6NPJ5"/>
<dbReference type="GO" id="GO:0044877">
    <property type="term" value="F:protein-containing complex binding"/>
    <property type="evidence" value="ECO:0007669"/>
    <property type="project" value="TreeGrafter"/>
</dbReference>
<sequence>MTDAVHVIGASGRTGLTLCRSLLDDAIPVVPVVRNPAKWAEAGLDGQVRPADLRQPEALRAALSDATRIVSCAHARHTAAILAAAPVSARLVLLGSTRKFTRWPDAHGNGVLAGEGALLASGRLGVMLHPTMIYGAQGENNVQRLAALLRRLRILPLPGGGRFLVQPIHQSDVVRCIRAALARDWPRPDTLVVAGPEPVRYADFVHAVAAAAGLRPPTILSVPAAPLILAARLTRHFRGLPTVEPAEIRRLLEDKAFDITPMRAQLGVEPIPLATGLSLTFRPCDDG</sequence>
<dbReference type="InterPro" id="IPR036291">
    <property type="entry name" value="NAD(P)-bd_dom_sf"/>
</dbReference>
<reference evidence="2 3" key="1">
    <citation type="journal article" date="2018" name="Arch. Microbiol.">
        <title>New insights into the metabolic potential of the phototrophic purple bacterium Rhodopila globiformis DSM 161(T) from its draft genome sequence and evidence for a vanadium-dependent nitrogenase.</title>
        <authorList>
            <person name="Imhoff J.F."/>
            <person name="Rahn T."/>
            <person name="Kunzel S."/>
            <person name="Neulinger S.C."/>
        </authorList>
    </citation>
    <scope>NUCLEOTIDE SEQUENCE [LARGE SCALE GENOMIC DNA]</scope>
    <source>
        <strain evidence="2 3">DSM 161</strain>
    </source>
</reference>
<dbReference type="Pfam" id="PF13460">
    <property type="entry name" value="NAD_binding_10"/>
    <property type="match status" value="1"/>
</dbReference>
<comment type="caution">
    <text evidence="2">The sequence shown here is derived from an EMBL/GenBank/DDBJ whole genome shotgun (WGS) entry which is preliminary data.</text>
</comment>
<keyword evidence="2" id="KW-0830">Ubiquinone</keyword>
<protein>
    <submittedName>
        <fullName evidence="2">NADH-ubiquinone oxidoreductase</fullName>
    </submittedName>
</protein>
<feature type="domain" description="NAD(P)-binding" evidence="1">
    <location>
        <begin position="9"/>
        <end position="79"/>
    </location>
</feature>
<dbReference type="SUPFAM" id="SSF51735">
    <property type="entry name" value="NAD(P)-binding Rossmann-fold domains"/>
    <property type="match status" value="1"/>
</dbReference>
<dbReference type="RefSeq" id="WP_104516833.1">
    <property type="nucleotide sequence ID" value="NZ_NHRY01000008.1"/>
</dbReference>